<sequence length="275" mass="28953">MSRPAGSAHTSYKLPQITVLFWVLKIAATTLGETGGDWVAQTLNLGYLDATLLFFAIMVVVLIGQLRARTFHPALYWTLIAATSTSGTTLSDLLNRGNQSGSAENGLGYPAGAAILISALAIVFVIWKFSGETYDVAHITTHRGELLYWAAIVLSNTLGTSTGDFLSDSSGLGYWGGAAVIATLMVAILLAHYFTRISGVFLFWTAFVLTRPLGATVGDFLWKPHAKGGLALGSGGTSAVILAILVAGVAYSIRQNRREKPETVTADTPATAGAG</sequence>
<dbReference type="RefSeq" id="WP_153341144.1">
    <property type="nucleotide sequence ID" value="NZ_WEGI01000004.1"/>
</dbReference>
<name>A0A7K0DLV6_9NOCA</name>
<reference evidence="2 3" key="1">
    <citation type="submission" date="2019-10" db="EMBL/GenBank/DDBJ databases">
        <title>Nocardia macrotermitis sp. nov. and Nocardia aurantia sp. nov., isolated from the gut of fungus growing-termite Macrotermes natalensis.</title>
        <authorList>
            <person name="Benndorf R."/>
            <person name="Schwitalla J."/>
            <person name="Martin K."/>
            <person name="De Beer W."/>
            <person name="Kaster A.-K."/>
            <person name="Vollmers J."/>
            <person name="Poulsen M."/>
            <person name="Beemelmanns C."/>
        </authorList>
    </citation>
    <scope>NUCLEOTIDE SEQUENCE [LARGE SCALE GENOMIC DNA]</scope>
    <source>
        <strain evidence="2 3">RB56</strain>
    </source>
</reference>
<feature type="transmembrane region" description="Helical" evidence="1">
    <location>
        <begin position="228"/>
        <end position="251"/>
    </location>
</feature>
<accession>A0A7K0DLV6</accession>
<evidence type="ECO:0000313" key="3">
    <source>
        <dbReference type="Proteomes" id="UP000431401"/>
    </source>
</evidence>
<dbReference type="EMBL" id="WEGI01000004">
    <property type="protein sequence ID" value="MQY26753.1"/>
    <property type="molecule type" value="Genomic_DNA"/>
</dbReference>
<dbReference type="OrthoDB" id="9794709at2"/>
<feature type="transmembrane region" description="Helical" evidence="1">
    <location>
        <begin position="44"/>
        <end position="63"/>
    </location>
</feature>
<dbReference type="Pfam" id="PF03988">
    <property type="entry name" value="DUF347"/>
    <property type="match status" value="4"/>
</dbReference>
<feature type="transmembrane region" description="Helical" evidence="1">
    <location>
        <begin position="201"/>
        <end position="222"/>
    </location>
</feature>
<keyword evidence="1" id="KW-0812">Transmembrane</keyword>
<evidence type="ECO:0000313" key="2">
    <source>
        <dbReference type="EMBL" id="MQY26753.1"/>
    </source>
</evidence>
<feature type="transmembrane region" description="Helical" evidence="1">
    <location>
        <begin position="106"/>
        <end position="126"/>
    </location>
</feature>
<dbReference type="InterPro" id="IPR007136">
    <property type="entry name" value="DUF347"/>
</dbReference>
<proteinExistence type="predicted"/>
<dbReference type="Proteomes" id="UP000431401">
    <property type="component" value="Unassembled WGS sequence"/>
</dbReference>
<evidence type="ECO:0008006" key="4">
    <source>
        <dbReference type="Google" id="ProtNLM"/>
    </source>
</evidence>
<feature type="transmembrane region" description="Helical" evidence="1">
    <location>
        <begin position="172"/>
        <end position="194"/>
    </location>
</feature>
<protein>
    <recommendedName>
        <fullName evidence="4">Membrane-anchored protein</fullName>
    </recommendedName>
</protein>
<keyword evidence="1" id="KW-0472">Membrane</keyword>
<gene>
    <name evidence="2" type="ORF">NRB56_23260</name>
</gene>
<dbReference type="AlphaFoldDB" id="A0A7K0DLV6"/>
<comment type="caution">
    <text evidence="2">The sequence shown here is derived from an EMBL/GenBank/DDBJ whole genome shotgun (WGS) entry which is preliminary data.</text>
</comment>
<keyword evidence="3" id="KW-1185">Reference proteome</keyword>
<evidence type="ECO:0000256" key="1">
    <source>
        <dbReference type="SAM" id="Phobius"/>
    </source>
</evidence>
<organism evidence="2 3">
    <name type="scientific">Nocardia aurantia</name>
    <dbReference type="NCBI Taxonomy" id="2585199"/>
    <lineage>
        <taxon>Bacteria</taxon>
        <taxon>Bacillati</taxon>
        <taxon>Actinomycetota</taxon>
        <taxon>Actinomycetes</taxon>
        <taxon>Mycobacteriales</taxon>
        <taxon>Nocardiaceae</taxon>
        <taxon>Nocardia</taxon>
    </lineage>
</organism>
<keyword evidence="1" id="KW-1133">Transmembrane helix</keyword>